<dbReference type="InterPro" id="IPR003877">
    <property type="entry name" value="SPRY_dom"/>
</dbReference>
<dbReference type="Gene3D" id="3.30.2410.10">
    <property type="entry name" value="Hect, E3 ligase catalytic domain"/>
    <property type="match status" value="1"/>
</dbReference>
<feature type="domain" description="B30.2/SPRY" evidence="11">
    <location>
        <begin position="493"/>
        <end position="674"/>
    </location>
</feature>
<dbReference type="Pfam" id="PF13385">
    <property type="entry name" value="Laminin_G_3"/>
    <property type="match status" value="1"/>
</dbReference>
<evidence type="ECO:0000256" key="4">
    <source>
        <dbReference type="ARBA" id="ARBA00022786"/>
    </source>
</evidence>
<dbReference type="Gene3D" id="2.60.120.200">
    <property type="match status" value="1"/>
</dbReference>
<dbReference type="SMART" id="SM00547">
    <property type="entry name" value="ZnF_RBZ"/>
    <property type="match status" value="1"/>
</dbReference>
<dbReference type="InterPro" id="IPR009060">
    <property type="entry name" value="UBA-like_sf"/>
</dbReference>
<dbReference type="InterPro" id="IPR013222">
    <property type="entry name" value="Glyco_hyd_98_carb-bd"/>
</dbReference>
<evidence type="ECO:0000256" key="5">
    <source>
        <dbReference type="ARBA" id="ARBA00022833"/>
    </source>
</evidence>
<evidence type="ECO:0000256" key="1">
    <source>
        <dbReference type="ARBA" id="ARBA00022723"/>
    </source>
</evidence>
<dbReference type="Gene3D" id="3.30.2160.10">
    <property type="entry name" value="Hect, E3 ligase catalytic domain"/>
    <property type="match status" value="1"/>
</dbReference>
<evidence type="ECO:0000256" key="7">
    <source>
        <dbReference type="PROSITE-ProRule" id="PRU00104"/>
    </source>
</evidence>
<feature type="active site" description="Glycyl thioester intermediate" evidence="7">
    <location>
        <position position="4367"/>
    </location>
</feature>
<dbReference type="SMART" id="SM00119">
    <property type="entry name" value="HECTc"/>
    <property type="match status" value="1"/>
</dbReference>
<dbReference type="Pfam" id="PF08305">
    <property type="entry name" value="NPCBM"/>
    <property type="match status" value="1"/>
</dbReference>
<evidence type="ECO:0000313" key="15">
    <source>
        <dbReference type="Proteomes" id="UP000481153"/>
    </source>
</evidence>
<dbReference type="Gene3D" id="3.90.1750.10">
    <property type="entry name" value="Hect, E3 ligase catalytic domains"/>
    <property type="match status" value="1"/>
</dbReference>
<dbReference type="InterPro" id="IPR035983">
    <property type="entry name" value="Hect_E3_ubiquitin_ligase"/>
</dbReference>
<dbReference type="InterPro" id="IPR001870">
    <property type="entry name" value="B30.2/SPRY"/>
</dbReference>
<evidence type="ECO:0000259" key="11">
    <source>
        <dbReference type="PROSITE" id="PS50188"/>
    </source>
</evidence>
<keyword evidence="6" id="KW-1015">Disulfide bond</keyword>
<dbReference type="InterPro" id="IPR008979">
    <property type="entry name" value="Galactose-bd-like_sf"/>
</dbReference>
<dbReference type="GO" id="GO:0008270">
    <property type="term" value="F:zinc ion binding"/>
    <property type="evidence" value="ECO:0007669"/>
    <property type="project" value="UniProtKB-KW"/>
</dbReference>
<feature type="region of interest" description="Disordered" evidence="9">
    <location>
        <begin position="716"/>
        <end position="752"/>
    </location>
</feature>
<feature type="domain" description="UBA" evidence="10">
    <location>
        <begin position="3173"/>
        <end position="3200"/>
    </location>
</feature>
<dbReference type="InterPro" id="IPR013320">
    <property type="entry name" value="ConA-like_dom_sf"/>
</dbReference>
<dbReference type="PANTHER" id="PTHR46654:SF1">
    <property type="entry name" value="E3 UBIQUITIN-PROTEIN LIGASE HECTD3"/>
    <property type="match status" value="1"/>
</dbReference>
<dbReference type="InterPro" id="IPR043136">
    <property type="entry name" value="B30.2/SPRY_sf"/>
</dbReference>
<evidence type="ECO:0000313" key="14">
    <source>
        <dbReference type="EMBL" id="KAF0733461.1"/>
    </source>
</evidence>
<dbReference type="InterPro" id="IPR015940">
    <property type="entry name" value="UBA"/>
</dbReference>
<evidence type="ECO:0000256" key="3">
    <source>
        <dbReference type="ARBA" id="ARBA00022771"/>
    </source>
</evidence>
<dbReference type="SMART" id="SM00560">
    <property type="entry name" value="LamGL"/>
    <property type="match status" value="1"/>
</dbReference>
<dbReference type="CDD" id="cd12881">
    <property type="entry name" value="SPRY_HERC1"/>
    <property type="match status" value="1"/>
</dbReference>
<keyword evidence="5" id="KW-0862">Zinc</keyword>
<dbReference type="SUPFAM" id="SSF49899">
    <property type="entry name" value="Concanavalin A-like lectins/glucanases"/>
    <property type="match status" value="3"/>
</dbReference>
<dbReference type="VEuPathDB" id="FungiDB:AeMF1_012402"/>
<dbReference type="PANTHER" id="PTHR46654">
    <property type="entry name" value="E3 UBIQUITIN-PROTEIN LIGASE HECTD3"/>
    <property type="match status" value="1"/>
</dbReference>
<dbReference type="Gene3D" id="2.60.120.1060">
    <property type="entry name" value="NPCBM/NEW2 domain"/>
    <property type="match status" value="1"/>
</dbReference>
<evidence type="ECO:0000256" key="8">
    <source>
        <dbReference type="PROSITE-ProRule" id="PRU00322"/>
    </source>
</evidence>
<dbReference type="InterPro" id="IPR042469">
    <property type="entry name" value="HECTD3"/>
</dbReference>
<protein>
    <recommendedName>
        <fullName evidence="16">B30.2/SPRY domain-containing protein</fullName>
    </recommendedName>
</protein>
<feature type="region of interest" description="Disordered" evidence="9">
    <location>
        <begin position="880"/>
        <end position="906"/>
    </location>
</feature>
<dbReference type="PROSITE" id="PS01358">
    <property type="entry name" value="ZF_RANBP2_1"/>
    <property type="match status" value="1"/>
</dbReference>
<feature type="domain" description="RanBP2-type" evidence="12">
    <location>
        <begin position="853"/>
        <end position="882"/>
    </location>
</feature>
<dbReference type="GO" id="GO:0004842">
    <property type="term" value="F:ubiquitin-protein transferase activity"/>
    <property type="evidence" value="ECO:0007669"/>
    <property type="project" value="InterPro"/>
</dbReference>
<evidence type="ECO:0000256" key="9">
    <source>
        <dbReference type="SAM" id="MobiDB-lite"/>
    </source>
</evidence>
<dbReference type="Pfam" id="PF00622">
    <property type="entry name" value="SPRY"/>
    <property type="match status" value="1"/>
</dbReference>
<evidence type="ECO:0008006" key="16">
    <source>
        <dbReference type="Google" id="ProtNLM"/>
    </source>
</evidence>
<dbReference type="PROSITE" id="PS50188">
    <property type="entry name" value="B302_SPRY"/>
    <property type="match status" value="1"/>
</dbReference>
<feature type="domain" description="HECT" evidence="13">
    <location>
        <begin position="4050"/>
        <end position="4400"/>
    </location>
</feature>
<feature type="domain" description="UBA" evidence="10">
    <location>
        <begin position="3094"/>
        <end position="3134"/>
    </location>
</feature>
<dbReference type="SUPFAM" id="SSF49785">
    <property type="entry name" value="Galactose-binding domain-like"/>
    <property type="match status" value="1"/>
</dbReference>
<dbReference type="SMART" id="SM00165">
    <property type="entry name" value="UBA"/>
    <property type="match status" value="2"/>
</dbReference>
<dbReference type="InterPro" id="IPR038637">
    <property type="entry name" value="NPCBM_sf"/>
</dbReference>
<keyword evidence="3 8" id="KW-0863">Zinc-finger</keyword>
<feature type="compositionally biased region" description="Polar residues" evidence="9">
    <location>
        <begin position="728"/>
        <end position="739"/>
    </location>
</feature>
<proteinExistence type="predicted"/>
<dbReference type="SMART" id="SM00776">
    <property type="entry name" value="NPCBM"/>
    <property type="match status" value="1"/>
</dbReference>
<dbReference type="InterPro" id="IPR000569">
    <property type="entry name" value="HECT_dom"/>
</dbReference>
<dbReference type="InterPro" id="IPR001876">
    <property type="entry name" value="Znf_RanBP2"/>
</dbReference>
<dbReference type="PROSITE" id="PS50199">
    <property type="entry name" value="ZF_RANBP2_2"/>
    <property type="match status" value="1"/>
</dbReference>
<keyword evidence="2" id="KW-0732">Signal</keyword>
<organism evidence="14 15">
    <name type="scientific">Aphanomyces euteiches</name>
    <dbReference type="NCBI Taxonomy" id="100861"/>
    <lineage>
        <taxon>Eukaryota</taxon>
        <taxon>Sar</taxon>
        <taxon>Stramenopiles</taxon>
        <taxon>Oomycota</taxon>
        <taxon>Saprolegniomycetes</taxon>
        <taxon>Saprolegniales</taxon>
        <taxon>Verrucalvaceae</taxon>
        <taxon>Aphanomyces</taxon>
    </lineage>
</organism>
<dbReference type="SUPFAM" id="SSF56204">
    <property type="entry name" value="Hect, E3 ligase catalytic domain"/>
    <property type="match status" value="1"/>
</dbReference>
<gene>
    <name evidence="14" type="ORF">Ae201684_009705</name>
</gene>
<feature type="compositionally biased region" description="Low complexity" evidence="9">
    <location>
        <begin position="716"/>
        <end position="727"/>
    </location>
</feature>
<dbReference type="Gene3D" id="2.30.30.380">
    <property type="entry name" value="Zn-finger domain of Sec23/24"/>
    <property type="match status" value="1"/>
</dbReference>
<evidence type="ECO:0000259" key="10">
    <source>
        <dbReference type="PROSITE" id="PS50030"/>
    </source>
</evidence>
<accession>A0A6G0X0Y4</accession>
<keyword evidence="15" id="KW-1185">Reference proteome</keyword>
<sequence>MSFRVKTFQINMSGAPLPSVPVEDPQRETRRDLELLPAVHEEGWMPKPAILHAGKARSCAVCFAPLQYSAIASWDEYLKSDEFLAHLQGNLLNDTFVRGLICGENYFGDLPTEHRMHPQRRMKCRQNVEDHLSMNSAGLLDSSDKDKSLVRTLEELLIDGLSTPTFTYVLERRFAVIFHSAKIVSAMMKSVRVQRLPRILSDAAPHVELHHVAIRALSTLLTFFDIDQENALEPFQEMARMLTNFPPLSLFSYWSPEQRAPEQEVAIEQHLIDATHAAPLHAPSLVVDGSESTYWLTPARPGMVFFSISAKDSSTTSLPPLTSLGLVWFGTSQPTTLVIQAKTRTSGNEFVVVKEFTSRPGLPLPDRMMFPAIAHWQQVRLVMSGVPATNKDATYGLVHVRLFSPIEATFSPQQVMHDVESWLVRGATLATNDSLAMEGIGALKAWALATGSLAALLRFVELLLSITNPSTKIERTLVHEGAALVAALEAHELTERERVLVARPAAESRKVRAGFEATLCSAGTTVEDGGQTVRTRETSYQHAIVNAPIASGKASWKFRLDTDTVDDEMTCFGAAIVPVTVSGYDSSPSLWMLRGYNGNLYARGHKLSRSIGKVHPGDIVQIDVDMTAGTMAYTINSTEYGVVFTDLSGHEVYPAVSFYGSGKVITLLSLHKWGVISSQSLSTPNDPIYLSTLPEYEHSVGHGRLGRGNLLGYSGESSSSAATEGNNQATAASTSTISVNGEAKQRSISTHPPARGEAYVSFDLGKAYANLTGQVALNDDVSNETLAQRGISVVFSIVGDAAVLWKSKPVTTTTQLEAFDVSLAGVRMIELRVSCSGSNHGAHAIWVDPYATLIDDWSCPSCLFVNKGVAASCAVCAAVHPPSPSSPTSPEAPGATKTPRHEDEDDDLKLLTTLEDLNQARDALDEVATAIVAAGHRLATILLESPPYQVQFEEAFSFQPHPLTLECLTAMIEMHLVIVQQFPPSSRRHALALYRCQLLIECLGRQLRLLGVFETSSAMDAIDASAVAHIRTLLESLAHVHVSNPMSPAKSKAWMPKVALPLLTLQTTAAQTLIHGLGLLYPASSDRTSLLLTLLRSYSQDRFSPSSARHVILSRLLSLLALPGEMGVLTFFPVVPDRLHSSQVQEIMKHLLTCPPSSPELEKDALACIQTFQFFLLSQAIESTQAPNDAHRVVVQDMTMRYSELLLSTARKSMEESLDSGGDEAEAAADLSPFLHALLPPFVSGLCLLRRQTWLIRPLFPKITMVLRILDVVCGQSEVVRKSERRLLALDRRLASYAMEVDDVGKWQVDKSPRRVQKQLYNVFSKLYTGEKDHFEGQIGFQFEAMASFTLVALGRSVNPSRNGGKLLHKHTIRLWDEASQALLGTVTVGPLSPCDAMGYVFEYLTTPLRLSHGKLYRLTTQEFANGGDPWYKKENLPDEEYDTSFIKILRDCYASGSTGFPNSQNLTGAAYGVPTFLVEEDNPMDTPPAIAPMDGLQTLKFNGKRKAASIAIGHLGNTLTVMGETGLWRTIWCASAITTGVHVMEFIVKSSRVGGGVSGHVCIGFECNLSGLQTANDFLGHTAHSVGYMPAIGCVWNQGLRVPLDGADKIVVHAGDILAMCIDYDRHRVVFSHNGRVVGALAMHLPLACVPAVSVYGMYDVVDIRPGGLAKSTLQLHWLLDVLNTTASLAGRFAGTIISGPPIDGVEEELQPWLQSKLLSGGPTEPPLPMAAHTALPTWSAALRKEGSFQNARYNITNEKSAPFVQKRKSAALNPLLDAEFCHALPTVAPRLVQWLETKLPDTWMWRRQETYPQVETTMCAALIKHAPPHVLHEAKAVIESQEMTLEPSHDMAQVWKYILMLRHWLIRSKHEYRSKEDAAADGGGDEAAAAKLTGWEQKLTLPQSFQAFLDQVHMRAAFLCNLEPPIEETNRSSHLALSNLADKWSAETPPLPSLQPMVERWKSLSESDRSKWNGLVQVLQAQHKWRTRGKSDAANDDQDVQDDDHRYLSAMLRACDLYVRNGVGAPPDILNALLERRYARSESRIYGLEAMKCILNCMSFDTARYSALLFLRPALRGFTEEERLSRETYQEPLEGSFRPTVRHHYLKGLEGCNRPVLDQVQDAFIDLYAFLAQLAAKTSSSKSSLVLQQSLLAAWSLDFEPRDHEFLLQVDILGLLSKHFSVATLSQRARDDMRQAAHSVVTEWHPLAEDYVRQGLLVKGTLTKRAVLRVMQQAPPYAPSIAKRSIGRSFQSVVSKHTASSMVLAYSDFLRRLHGKLKWCKPFDLGRKVVQVNLGEDVSLVEFPALPPPPSNTSSFCIELWFYAVELQGYSTLRSDVGFADGSVHVELVENRLQVAIAGNVPREMLFQHTFASFAWHHVAIIYDHDKPALDLVVNGAWKETLSYAKTCPKIHWRTARVGSWIAELSSTNVQRKFRGILAELRVWHHVRSVDEIEANFQRRDPADMDKDKDVVLYSWHLEDGEGELAVCAESTNFNALLTKCHWTRMNVPLWAVQVPTPTWQRAKAAVVAFQRRFRQWRHKAWMQTMHAVKETLEQEELTEEGWILSDEEDNCYVMAPTVEAVVGRLQLQRTAWILFKLLGIVAISGIRERVEVEAVQAALSAKKRRLDKSSSGALKSVDDASDVAKSAATSTALEVPVAQRLWFSIELHRKVFDTIERELAAATKLIHDAEKLIRAQQPAVLRSMSTPVQQMTQEAAPLEPLEIEAYVFHLLLFLISQSDAYPAQDHLSKPAVLRELLLLLRMGSPRAQRLVQLLLRRIASVVTPAQIGALLGSDAVFIDLLLDRVSDSIGSEAEPISQSSMRESLANPLGFNTGQIFLALAAESVALLRLLLREPAWRDRVSDVLSAAIRKAAPVVHQAETPNLRTRVVVLRAMGALCVLGAHLDCLRLGGKVEVASSNEAPSVATLVSRHDDTARVVFDDGSKVQPVPLGAVSPVEEIPSLLDANVAELMPTLLHFATLQDDTLWRAQLRSRALLALESFLQHDHLLISTSLVQTALTPLHLPAFVTTAALQERSRSILSRLIEASTPLGRMMFRGLPDPAPLLTDDVVSASTMAAAAPPPLPPSPPVSTVRQGFAATLASMGFEMDLCLVALEHSRDDPNAAVEWLTGDQAAIYRRNHMASSTASAAFRVLNDTTREEKARDLAAISGMPRRLVLSALEICGNDANRAVEWLLEHGRRFSTPLNVQGDAFCQDMVERHDAAALEVADQSDTLLLDPATAIPDATTVAAAAAASSNDVHAAAADSSLMPATLAPIVPRDPKNGWGALPDGYLVPNVVLTVSDAVGPVAQLGRSGTVVGFDKERGVLLSFLNTENGALEEEYVDPTKVKRWSRVFDQALVAVDSIYDVALRTEQALSTCYARRAIVALLGSDSSTVLELVGGTEPFVQLIKLVVGASFATGSSGATKSGASPSHGRKALQSNLMHILKDNAALSTLLVHDCISHFVESTHIARDGSGGDKKTPLEFESLHPYYHKSDYIANVSVPPQTPLPVRLVFDKRSCLLSKTTLSFYADVDCKHALASFGAAKPFHDVWIAARSFWYKLHAAEECEVTTYGFRFQVVVLPSIAWTNELDVLQQPSLDYACWLLEFLLSAPPLLEAHYMQIYASLVSYLQSPRAPQKHKVVQLLLQLLVRYPTAALQIEPLQRIGELAVAKAQADIAKGTPFVSSHVLQLVEVAVVVSFPETTAPFVAPIAPPIVVPTEAASMLPIIAETVQLARMLLDSTHGILPQELVALIWLDMFGASATLESSDACQGTLDFLGAHSLRICLDPRFPRDDLVLEVGMKADDNPAAAAAVVFMPLVLSDVMDVVGNCLRYTFTPQSDTAHLSLSVVALGMSLERQLARCTIQGLEACAAKLGDGAWTPLMDAQLVDWVNVHLENQGESLHTELLPSDIRFHPTLDGLRCSLLLHLPWSTIQLRYALLRCFNTRLSCCISLLNLKDAEQPWTIAHLLRQVSHCIFVELKLKVVDAAIDATVVPAETTNANNNTARITLDRLRALESREDREVEPSASECFFAQAFRQLHVVDPKLFRRKIDSKGRLFSVKFRGEEGVDWGGVYREGTNSMVDDLFAPHFNLFLLCPNGQHNTGLNRGMYLPNSKCTSPVTIQMFEFVGKLVGISLRTKGDFPFAFCPLVWKILLKQPLEKADLEGTDALLVQMLNGIRDCDLDGITTEEQFHAAFADLDLRFTTFDSNGQLVELVAGGHAKAVTFANRVEYCDLVEMYRLHEFDVQCAAMVRGLSTLFPTRVLTVLNWQEMEMLSCGSPKIDIALWKQHTRYDGYTEQDETVRLFWEVMSSFSDEQRSDFVRFAWGRSRLPRGKWPQPFKLTKKAGRDSVLSLPVAHTCFFSVELPPYTTKQKMHDMLLATINFGLGGILIA</sequence>
<keyword evidence="4 7" id="KW-0833">Ubl conjugation pathway</keyword>
<keyword evidence="1" id="KW-0479">Metal-binding</keyword>
<name>A0A6G0X0Y4_9STRA</name>
<evidence type="ECO:0000259" key="13">
    <source>
        <dbReference type="PROSITE" id="PS50237"/>
    </source>
</evidence>
<reference evidence="14 15" key="1">
    <citation type="submission" date="2019-07" db="EMBL/GenBank/DDBJ databases">
        <title>Genomics analysis of Aphanomyces spp. identifies a new class of oomycete effector associated with host adaptation.</title>
        <authorList>
            <person name="Gaulin E."/>
        </authorList>
    </citation>
    <scope>NUCLEOTIDE SEQUENCE [LARGE SCALE GENOMIC DNA]</scope>
    <source>
        <strain evidence="14 15">ATCC 201684</strain>
    </source>
</reference>
<dbReference type="PROSITE" id="PS50030">
    <property type="entry name" value="UBA"/>
    <property type="match status" value="2"/>
</dbReference>
<dbReference type="Pfam" id="PF00632">
    <property type="entry name" value="HECT"/>
    <property type="match status" value="1"/>
</dbReference>
<dbReference type="EMBL" id="VJMJ01000122">
    <property type="protein sequence ID" value="KAF0733461.1"/>
    <property type="molecule type" value="Genomic_DNA"/>
</dbReference>
<dbReference type="InterPro" id="IPR006558">
    <property type="entry name" value="LamG-like"/>
</dbReference>
<dbReference type="Proteomes" id="UP000481153">
    <property type="component" value="Unassembled WGS sequence"/>
</dbReference>
<evidence type="ECO:0000256" key="2">
    <source>
        <dbReference type="ARBA" id="ARBA00022729"/>
    </source>
</evidence>
<dbReference type="InterPro" id="IPR035768">
    <property type="entry name" value="SPRY_HERC1"/>
</dbReference>
<dbReference type="Gene3D" id="1.10.8.10">
    <property type="entry name" value="DNA helicase RuvA subunit, C-terminal domain"/>
    <property type="match status" value="1"/>
</dbReference>
<comment type="caution">
    <text evidence="14">The sequence shown here is derived from an EMBL/GenBank/DDBJ whole genome shotgun (WGS) entry which is preliminary data.</text>
</comment>
<dbReference type="SUPFAM" id="SSF46934">
    <property type="entry name" value="UBA-like"/>
    <property type="match status" value="1"/>
</dbReference>
<dbReference type="Gene3D" id="2.60.120.920">
    <property type="match status" value="2"/>
</dbReference>
<dbReference type="PROSITE" id="PS50237">
    <property type="entry name" value="HECT"/>
    <property type="match status" value="1"/>
</dbReference>
<evidence type="ECO:0000259" key="12">
    <source>
        <dbReference type="PROSITE" id="PS50199"/>
    </source>
</evidence>
<evidence type="ECO:0000256" key="6">
    <source>
        <dbReference type="ARBA" id="ARBA00023157"/>
    </source>
</evidence>